<dbReference type="RefSeq" id="XP_005702585.1">
    <property type="nucleotide sequence ID" value="XM_005702528.1"/>
</dbReference>
<reference evidence="7" key="1">
    <citation type="journal article" date="2013" name="Science">
        <title>Gene transfer from bacteria and archaea facilitated evolution of an extremophilic eukaryote.</title>
        <authorList>
            <person name="Schonknecht G."/>
            <person name="Chen W.H."/>
            <person name="Ternes C.M."/>
            <person name="Barbier G.G."/>
            <person name="Shrestha R.P."/>
            <person name="Stanke M."/>
            <person name="Brautigam A."/>
            <person name="Baker B.J."/>
            <person name="Banfield J.F."/>
            <person name="Garavito R.M."/>
            <person name="Carr K."/>
            <person name="Wilkerson C."/>
            <person name="Rensing S.A."/>
            <person name="Gagneul D."/>
            <person name="Dickenson N.E."/>
            <person name="Oesterhelt C."/>
            <person name="Lercher M.J."/>
            <person name="Weber A.P."/>
        </authorList>
    </citation>
    <scope>NUCLEOTIDE SEQUENCE [LARGE SCALE GENOMIC DNA]</scope>
    <source>
        <strain evidence="7">074W</strain>
    </source>
</reference>
<keyword evidence="3" id="KW-0862">Zinc</keyword>
<dbReference type="InterPro" id="IPR001965">
    <property type="entry name" value="Znf_PHD"/>
</dbReference>
<name>M2WQK1_GALSU</name>
<dbReference type="PROSITE" id="PS01359">
    <property type="entry name" value="ZF_PHD_1"/>
    <property type="match status" value="1"/>
</dbReference>
<feature type="compositionally biased region" description="Polar residues" evidence="4">
    <location>
        <begin position="470"/>
        <end position="485"/>
    </location>
</feature>
<dbReference type="GeneID" id="17085052"/>
<keyword evidence="7" id="KW-1185">Reference proteome</keyword>
<dbReference type="GO" id="GO:0061186">
    <property type="term" value="P:negative regulation of silent mating-type cassette heterochromatin formation"/>
    <property type="evidence" value="ECO:0007669"/>
    <property type="project" value="TreeGrafter"/>
</dbReference>
<dbReference type="PANTHER" id="PTHR47793">
    <property type="entry name" value="HISTONE DEACETYLASE COMPLEX SUBUNIT CTI6"/>
    <property type="match status" value="1"/>
</dbReference>
<dbReference type="Gramene" id="EME26065">
    <property type="protein sequence ID" value="EME26065"/>
    <property type="gene ID" value="Gasu_62840"/>
</dbReference>
<dbReference type="Gene3D" id="3.30.40.10">
    <property type="entry name" value="Zinc/RING finger domain, C3HC4 (zinc finger)"/>
    <property type="match status" value="1"/>
</dbReference>
<dbReference type="AlphaFoldDB" id="M2WQK1"/>
<gene>
    <name evidence="6" type="ORF">Gasu_62840</name>
</gene>
<dbReference type="eggNOG" id="KOG1844">
    <property type="taxonomic scope" value="Eukaryota"/>
</dbReference>
<dbReference type="STRING" id="130081.M2WQK1"/>
<evidence type="ECO:0000313" key="7">
    <source>
        <dbReference type="Proteomes" id="UP000030680"/>
    </source>
</evidence>
<evidence type="ECO:0000256" key="3">
    <source>
        <dbReference type="ARBA" id="ARBA00022833"/>
    </source>
</evidence>
<dbReference type="EMBL" id="KB454627">
    <property type="protein sequence ID" value="EME26065.1"/>
    <property type="molecule type" value="Genomic_DNA"/>
</dbReference>
<dbReference type="GO" id="GO:0033698">
    <property type="term" value="C:Rpd3L complex"/>
    <property type="evidence" value="ECO:0007669"/>
    <property type="project" value="TreeGrafter"/>
</dbReference>
<feature type="region of interest" description="Disordered" evidence="4">
    <location>
        <begin position="461"/>
        <end position="517"/>
    </location>
</feature>
<feature type="region of interest" description="Disordered" evidence="4">
    <location>
        <begin position="173"/>
        <end position="219"/>
    </location>
</feature>
<dbReference type="InterPro" id="IPR019786">
    <property type="entry name" value="Zinc_finger_PHD-type_CS"/>
</dbReference>
<evidence type="ECO:0000256" key="4">
    <source>
        <dbReference type="SAM" id="MobiDB-lite"/>
    </source>
</evidence>
<feature type="region of interest" description="Disordered" evidence="4">
    <location>
        <begin position="122"/>
        <end position="148"/>
    </location>
</feature>
<dbReference type="OrthoDB" id="79252at2759"/>
<dbReference type="GO" id="GO:0008270">
    <property type="term" value="F:zinc ion binding"/>
    <property type="evidence" value="ECO:0007669"/>
    <property type="project" value="UniProtKB-KW"/>
</dbReference>
<dbReference type="InterPro" id="IPR053051">
    <property type="entry name" value="HDAC_complex_subunit"/>
</dbReference>
<dbReference type="SUPFAM" id="SSF57903">
    <property type="entry name" value="FYVE/PHD zinc finger"/>
    <property type="match status" value="1"/>
</dbReference>
<evidence type="ECO:0000256" key="1">
    <source>
        <dbReference type="ARBA" id="ARBA00022723"/>
    </source>
</evidence>
<feature type="compositionally biased region" description="Acidic residues" evidence="4">
    <location>
        <begin position="205"/>
        <end position="218"/>
    </location>
</feature>
<dbReference type="InterPro" id="IPR011011">
    <property type="entry name" value="Znf_FYVE_PHD"/>
</dbReference>
<evidence type="ECO:0000259" key="5">
    <source>
        <dbReference type="SMART" id="SM00249"/>
    </source>
</evidence>
<feature type="compositionally biased region" description="Basic and acidic residues" evidence="4">
    <location>
        <begin position="181"/>
        <end position="200"/>
    </location>
</feature>
<keyword evidence="1" id="KW-0479">Metal-binding</keyword>
<dbReference type="KEGG" id="gsl:Gasu_62840"/>
<evidence type="ECO:0000256" key="2">
    <source>
        <dbReference type="ARBA" id="ARBA00022771"/>
    </source>
</evidence>
<feature type="domain" description="Zinc finger PHD-type" evidence="5">
    <location>
        <begin position="222"/>
        <end position="267"/>
    </location>
</feature>
<dbReference type="GO" id="GO:0070210">
    <property type="term" value="C:Rpd3L-Expanded complex"/>
    <property type="evidence" value="ECO:0007669"/>
    <property type="project" value="TreeGrafter"/>
</dbReference>
<dbReference type="Proteomes" id="UP000030680">
    <property type="component" value="Unassembled WGS sequence"/>
</dbReference>
<evidence type="ECO:0000313" key="6">
    <source>
        <dbReference type="EMBL" id="EME26065.1"/>
    </source>
</evidence>
<dbReference type="Pfam" id="PF20826">
    <property type="entry name" value="PHD_5"/>
    <property type="match status" value="1"/>
</dbReference>
<sequence>MYLGLFNVSSTFAFASLHYFQEPKSMSLEEVKANGPNLEDFTEDAFVAASSLADLALSGGSKEEVREVSVEQPSEPEISKQMGKDVQRLPSFRVEGIAGTQFTSTACEVCSKETDTLINTYDDVGDINEPEGVTSEESKSTGTAVAEGGEDSSCLKVTALNDSRLSSHCLTFEDSESGSDDSFRREVGLKEKSASVEDSKSTPAVDEEEEELNSEDSEEKTRCPCGRIENFGTMIQCDECRVWQHAKCVGFRKLSEIPEQYFCEECRPDLVRENSIIYRKKYMDMKRSRKVHTSRSELERLESMIEDSEVIKSSELKCLFCKDLKKKYQTSSKVWDDGLLFRKYCKYMKDNNEVEKECIIAGLEVICGLARCEVEERLAACEKDLSEKDASDAGRVKEENEESRLMEPKAKPIPAQERVKKRKRTSILNDNLEIGDKMASSREERKMQQILLQFKRLEEREEKRKHKSSGHVSGTSLSCGNSDDNLSARFKKTSNRTASVDSDEKYSSMMEADEDESERLRAASIRDCLSTSSREMDDFKVEERIWEEGNPNMPFLNLPGPSIVGSTMFSVDSSQSFVTSSWTGSRSDSVTRFQGFWKKEKLLKLFRESLSTEQQDNKLYSLMANRSQKSMSPPVKKKVLMDVGSFSLSPASSYGVKTSLDDKVEYGAAATSSSLLNITLADDSNSDMNSLNILSRSRTSDSLHKDSVVDSIENISIGNSKDEPDGRFLKKREPTMNVDARGFNFSNRHFHRGVYNASLKDMEVDSTFSSNIRRNFNRDRSHNNESSYQRRNGSHNETGDDNAVSSNIIRNIKGRSVVGAQGDHSRYFREVDRNRKANFRYSPRQWSPNKKPRRNFDAWRDFRKQNGWH</sequence>
<protein>
    <submittedName>
        <fullName evidence="6">Histone deacetylase complex subunit Cti6</fullName>
    </submittedName>
</protein>
<feature type="region of interest" description="Disordered" evidence="4">
    <location>
        <begin position="775"/>
        <end position="807"/>
    </location>
</feature>
<accession>M2WQK1</accession>
<feature type="region of interest" description="Disordered" evidence="4">
    <location>
        <begin position="389"/>
        <end position="409"/>
    </location>
</feature>
<dbReference type="GO" id="GO:0061188">
    <property type="term" value="P:negative regulation of rDNA heterochromatin formation"/>
    <property type="evidence" value="ECO:0007669"/>
    <property type="project" value="TreeGrafter"/>
</dbReference>
<organism evidence="6 7">
    <name type="scientific">Galdieria sulphuraria</name>
    <name type="common">Red alga</name>
    <dbReference type="NCBI Taxonomy" id="130081"/>
    <lineage>
        <taxon>Eukaryota</taxon>
        <taxon>Rhodophyta</taxon>
        <taxon>Bangiophyceae</taxon>
        <taxon>Galdieriales</taxon>
        <taxon>Galdieriaceae</taxon>
        <taxon>Galdieria</taxon>
    </lineage>
</organism>
<dbReference type="PANTHER" id="PTHR47793:SF1">
    <property type="entry name" value="HISTONE DEACETYLASE COMPLEX SUBUNIT CTI6"/>
    <property type="match status" value="1"/>
</dbReference>
<keyword evidence="2" id="KW-0863">Zinc-finger</keyword>
<dbReference type="SMART" id="SM00249">
    <property type="entry name" value="PHD"/>
    <property type="match status" value="1"/>
</dbReference>
<dbReference type="InterPro" id="IPR013083">
    <property type="entry name" value="Znf_RING/FYVE/PHD"/>
</dbReference>
<proteinExistence type="predicted"/>